<organism evidence="3 4">
    <name type="scientific">Funneliformis caledonium</name>
    <dbReference type="NCBI Taxonomy" id="1117310"/>
    <lineage>
        <taxon>Eukaryota</taxon>
        <taxon>Fungi</taxon>
        <taxon>Fungi incertae sedis</taxon>
        <taxon>Mucoromycota</taxon>
        <taxon>Glomeromycotina</taxon>
        <taxon>Glomeromycetes</taxon>
        <taxon>Glomerales</taxon>
        <taxon>Glomeraceae</taxon>
        <taxon>Funneliformis</taxon>
    </lineage>
</organism>
<keyword evidence="2" id="KW-0472">Membrane</keyword>
<accession>A0A9N9CNK1</accession>
<proteinExistence type="predicted"/>
<dbReference type="AlphaFoldDB" id="A0A9N9CNK1"/>
<keyword evidence="4" id="KW-1185">Reference proteome</keyword>
<keyword evidence="2" id="KW-1133">Transmembrane helix</keyword>
<feature type="coiled-coil region" evidence="1">
    <location>
        <begin position="169"/>
        <end position="196"/>
    </location>
</feature>
<evidence type="ECO:0000256" key="2">
    <source>
        <dbReference type="SAM" id="Phobius"/>
    </source>
</evidence>
<dbReference type="EMBL" id="CAJVPQ010002693">
    <property type="protein sequence ID" value="CAG8605377.1"/>
    <property type="molecule type" value="Genomic_DNA"/>
</dbReference>
<reference evidence="3" key="1">
    <citation type="submission" date="2021-06" db="EMBL/GenBank/DDBJ databases">
        <authorList>
            <person name="Kallberg Y."/>
            <person name="Tangrot J."/>
            <person name="Rosling A."/>
        </authorList>
    </citation>
    <scope>NUCLEOTIDE SEQUENCE</scope>
    <source>
        <strain evidence="3">UK204</strain>
    </source>
</reference>
<evidence type="ECO:0000256" key="1">
    <source>
        <dbReference type="SAM" id="Coils"/>
    </source>
</evidence>
<evidence type="ECO:0000313" key="3">
    <source>
        <dbReference type="EMBL" id="CAG8605377.1"/>
    </source>
</evidence>
<keyword evidence="2" id="KW-0812">Transmembrane</keyword>
<comment type="caution">
    <text evidence="3">The sequence shown here is derived from an EMBL/GenBank/DDBJ whole genome shotgun (WGS) entry which is preliminary data.</text>
</comment>
<name>A0A9N9CNK1_9GLOM</name>
<evidence type="ECO:0000313" key="4">
    <source>
        <dbReference type="Proteomes" id="UP000789570"/>
    </source>
</evidence>
<protein>
    <submittedName>
        <fullName evidence="3">12262_t:CDS:1</fullName>
    </submittedName>
</protein>
<feature type="transmembrane region" description="Helical" evidence="2">
    <location>
        <begin position="32"/>
        <end position="54"/>
    </location>
</feature>
<dbReference type="Proteomes" id="UP000789570">
    <property type="component" value="Unassembled WGS sequence"/>
</dbReference>
<gene>
    <name evidence="3" type="ORF">FCALED_LOCUS8794</name>
</gene>
<sequence>MLLLWFELILYLQLISELAKYIYIMLNILKEIWIFLAFMILVIAGLAHSFLLLLQYPDFINITELTSLSTLYTGDSNFKIQKDFDRTEDNPSKLSNYFTKHVYCFYRGVYSNAFEKGRVALLRFRAVSISDYEALDEIYFYPPTPEPEYIYYIGKSKSHENWDENVKKLDKAYSKIEEIEGTSVKLNNEVVELDKQS</sequence>
<keyword evidence="1" id="KW-0175">Coiled coil</keyword>